<dbReference type="AlphaFoldDB" id="X1LX38"/>
<gene>
    <name evidence="1" type="ORF">S06H3_07456</name>
</gene>
<evidence type="ECO:0008006" key="2">
    <source>
        <dbReference type="Google" id="ProtNLM"/>
    </source>
</evidence>
<dbReference type="EMBL" id="BARV01003025">
    <property type="protein sequence ID" value="GAH98708.1"/>
    <property type="molecule type" value="Genomic_DNA"/>
</dbReference>
<proteinExistence type="predicted"/>
<protein>
    <recommendedName>
        <fullName evidence="2">Gfo/Idh/MocA-like oxidoreductase C-terminal domain-containing protein</fullName>
    </recommendedName>
</protein>
<sequence length="51" mass="5510">FSEIKYFVDSVENDQEPAQASARAARDSLKVALAEKESAETGKIIKIARAG</sequence>
<reference evidence="1" key="1">
    <citation type="journal article" date="2014" name="Front. Microbiol.">
        <title>High frequency of phylogenetically diverse reductive dehalogenase-homologous genes in deep subseafloor sedimentary metagenomes.</title>
        <authorList>
            <person name="Kawai M."/>
            <person name="Futagami T."/>
            <person name="Toyoda A."/>
            <person name="Takaki Y."/>
            <person name="Nishi S."/>
            <person name="Hori S."/>
            <person name="Arai W."/>
            <person name="Tsubouchi T."/>
            <person name="Morono Y."/>
            <person name="Uchiyama I."/>
            <person name="Ito T."/>
            <person name="Fujiyama A."/>
            <person name="Inagaki F."/>
            <person name="Takami H."/>
        </authorList>
    </citation>
    <scope>NUCLEOTIDE SEQUENCE</scope>
    <source>
        <strain evidence="1">Expedition CK06-06</strain>
    </source>
</reference>
<dbReference type="Gene3D" id="3.30.360.10">
    <property type="entry name" value="Dihydrodipicolinate Reductase, domain 2"/>
    <property type="match status" value="1"/>
</dbReference>
<evidence type="ECO:0000313" key="1">
    <source>
        <dbReference type="EMBL" id="GAH98708.1"/>
    </source>
</evidence>
<comment type="caution">
    <text evidence="1">The sequence shown here is derived from an EMBL/GenBank/DDBJ whole genome shotgun (WGS) entry which is preliminary data.</text>
</comment>
<organism evidence="1">
    <name type="scientific">marine sediment metagenome</name>
    <dbReference type="NCBI Taxonomy" id="412755"/>
    <lineage>
        <taxon>unclassified sequences</taxon>
        <taxon>metagenomes</taxon>
        <taxon>ecological metagenomes</taxon>
    </lineage>
</organism>
<accession>X1LX38</accession>
<feature type="non-terminal residue" evidence="1">
    <location>
        <position position="1"/>
    </location>
</feature>
<name>X1LX38_9ZZZZ</name>